<feature type="region of interest" description="Disordered" evidence="3">
    <location>
        <begin position="176"/>
        <end position="198"/>
    </location>
</feature>
<accession>A0A830HH91</accession>
<name>A0A830HH91_9CHLO</name>
<dbReference type="AlphaFoldDB" id="A0A830HH91"/>
<keyword evidence="6" id="KW-1185">Reference proteome</keyword>
<evidence type="ECO:0000256" key="3">
    <source>
        <dbReference type="SAM" id="MobiDB-lite"/>
    </source>
</evidence>
<sequence length="334" mass="37028">MPVRSCSCCSGRLLARTTRCNRIARCHSKVARVSSSRLGGDGHFVNSRFVKTRAASTPSSTPSSMPTSKDLPPEDADSSEEEDLNEMNEIVKKAPVPSEELVEMRNVRTLLLQRCAGLDRGLAARVEDVRSIESTARALEEYACAQPISWANEEDVNMLNGRWRLVYTSAFAEGGSDGMSSPSLGGARPGPPSNGPVRLGKVYQRIQTRKRRLDNIIEPVYLDAPWPLPFPSFLPSPAATVQLGHELELVDNDRIRITGDGATIRPRGGPSFIRPLTFETPKLPFVDQLRNLLPEEVRQAFQRIGSSTFRVAYLDKDVYVTRGDRGELRVFCRD</sequence>
<evidence type="ECO:0000256" key="1">
    <source>
        <dbReference type="ARBA" id="ARBA00004474"/>
    </source>
</evidence>
<comment type="subcellular location">
    <subcellularLocation>
        <location evidence="1">Plastid</location>
    </subcellularLocation>
</comment>
<dbReference type="InterPro" id="IPR006843">
    <property type="entry name" value="PAP/fibrillin_dom"/>
</dbReference>
<feature type="domain" description="Plastid lipid-associated protein/fibrillin conserved" evidence="4">
    <location>
        <begin position="108"/>
        <end position="331"/>
    </location>
</feature>
<feature type="compositionally biased region" description="Acidic residues" evidence="3">
    <location>
        <begin position="73"/>
        <end position="86"/>
    </location>
</feature>
<dbReference type="GO" id="GO:0009536">
    <property type="term" value="C:plastid"/>
    <property type="evidence" value="ECO:0007669"/>
    <property type="project" value="UniProtKB-SubCell"/>
</dbReference>
<feature type="region of interest" description="Disordered" evidence="3">
    <location>
        <begin position="49"/>
        <end position="86"/>
    </location>
</feature>
<dbReference type="Pfam" id="PF04755">
    <property type="entry name" value="PAP_fibrillin"/>
    <property type="match status" value="1"/>
</dbReference>
<dbReference type="EMBL" id="BNJQ01000013">
    <property type="protein sequence ID" value="GHP06484.1"/>
    <property type="molecule type" value="Genomic_DNA"/>
</dbReference>
<organism evidence="5 6">
    <name type="scientific">Pycnococcus provasolii</name>
    <dbReference type="NCBI Taxonomy" id="41880"/>
    <lineage>
        <taxon>Eukaryota</taxon>
        <taxon>Viridiplantae</taxon>
        <taxon>Chlorophyta</taxon>
        <taxon>Pseudoscourfieldiophyceae</taxon>
        <taxon>Pseudoscourfieldiales</taxon>
        <taxon>Pycnococcaceae</taxon>
        <taxon>Pycnococcus</taxon>
    </lineage>
</organism>
<comment type="caution">
    <text evidence="5">The sequence shown here is derived from an EMBL/GenBank/DDBJ whole genome shotgun (WGS) entry which is preliminary data.</text>
</comment>
<gene>
    <name evidence="5" type="ORF">PPROV_000522900</name>
</gene>
<feature type="compositionally biased region" description="Low complexity" evidence="3">
    <location>
        <begin position="56"/>
        <end position="70"/>
    </location>
</feature>
<dbReference type="OrthoDB" id="203682at2759"/>
<proteinExistence type="predicted"/>
<evidence type="ECO:0000259" key="4">
    <source>
        <dbReference type="Pfam" id="PF04755"/>
    </source>
</evidence>
<protein>
    <submittedName>
        <fullName evidence="5">Harpin binding protein 1</fullName>
    </submittedName>
</protein>
<reference evidence="5" key="1">
    <citation type="submission" date="2020-10" db="EMBL/GenBank/DDBJ databases">
        <title>Unveiling of a novel bifunctional photoreceptor, Dualchrome1, isolated from a cosmopolitan green alga.</title>
        <authorList>
            <person name="Suzuki S."/>
            <person name="Kawachi M."/>
        </authorList>
    </citation>
    <scope>NUCLEOTIDE SEQUENCE</scope>
    <source>
        <strain evidence="5">NIES 2893</strain>
    </source>
</reference>
<dbReference type="PANTHER" id="PTHR31906">
    <property type="entry name" value="PLASTID-LIPID-ASSOCIATED PROTEIN 4, CHLOROPLASTIC-RELATED"/>
    <property type="match status" value="1"/>
</dbReference>
<evidence type="ECO:0000256" key="2">
    <source>
        <dbReference type="ARBA" id="ARBA00022640"/>
    </source>
</evidence>
<dbReference type="InterPro" id="IPR039633">
    <property type="entry name" value="PAP"/>
</dbReference>
<dbReference type="Proteomes" id="UP000660262">
    <property type="component" value="Unassembled WGS sequence"/>
</dbReference>
<evidence type="ECO:0000313" key="5">
    <source>
        <dbReference type="EMBL" id="GHP06484.1"/>
    </source>
</evidence>
<evidence type="ECO:0000313" key="6">
    <source>
        <dbReference type="Proteomes" id="UP000660262"/>
    </source>
</evidence>
<keyword evidence="2" id="KW-0934">Plastid</keyword>